<dbReference type="EC" id="2.3.-.-" evidence="2"/>
<keyword evidence="2" id="KW-0012">Acyltransferase</keyword>
<dbReference type="Pfam" id="PF13302">
    <property type="entry name" value="Acetyltransf_3"/>
    <property type="match status" value="1"/>
</dbReference>
<accession>A0ABV8JVX3</accession>
<reference evidence="3" key="1">
    <citation type="journal article" date="2019" name="Int. J. Syst. Evol. Microbiol.">
        <title>The Global Catalogue of Microorganisms (GCM) 10K type strain sequencing project: providing services to taxonomists for standard genome sequencing and annotation.</title>
        <authorList>
            <consortium name="The Broad Institute Genomics Platform"/>
            <consortium name="The Broad Institute Genome Sequencing Center for Infectious Disease"/>
            <person name="Wu L."/>
            <person name="Ma J."/>
        </authorList>
    </citation>
    <scope>NUCLEOTIDE SEQUENCE [LARGE SCALE GENOMIC DNA]</scope>
    <source>
        <strain evidence="3">CECT 7477</strain>
    </source>
</reference>
<dbReference type="GO" id="GO:0016746">
    <property type="term" value="F:acyltransferase activity"/>
    <property type="evidence" value="ECO:0007669"/>
    <property type="project" value="UniProtKB-KW"/>
</dbReference>
<evidence type="ECO:0000259" key="1">
    <source>
        <dbReference type="PROSITE" id="PS51186"/>
    </source>
</evidence>
<evidence type="ECO:0000313" key="2">
    <source>
        <dbReference type="EMBL" id="MFC4097025.1"/>
    </source>
</evidence>
<feature type="domain" description="N-acetyltransferase" evidence="1">
    <location>
        <begin position="9"/>
        <end position="174"/>
    </location>
</feature>
<evidence type="ECO:0000313" key="3">
    <source>
        <dbReference type="Proteomes" id="UP001595814"/>
    </source>
</evidence>
<dbReference type="PANTHER" id="PTHR43415">
    <property type="entry name" value="SPERMIDINE N(1)-ACETYLTRANSFERASE"/>
    <property type="match status" value="1"/>
</dbReference>
<dbReference type="PANTHER" id="PTHR43415:SF3">
    <property type="entry name" value="GNAT-FAMILY ACETYLTRANSFERASE"/>
    <property type="match status" value="1"/>
</dbReference>
<dbReference type="InterPro" id="IPR016181">
    <property type="entry name" value="Acyl_CoA_acyltransferase"/>
</dbReference>
<dbReference type="RefSeq" id="WP_192461744.1">
    <property type="nucleotide sequence ID" value="NZ_JACYFJ010000002.1"/>
</dbReference>
<dbReference type="EMBL" id="JBHSAW010000010">
    <property type="protein sequence ID" value="MFC4097025.1"/>
    <property type="molecule type" value="Genomic_DNA"/>
</dbReference>
<dbReference type="Gene3D" id="3.40.630.30">
    <property type="match status" value="1"/>
</dbReference>
<proteinExistence type="predicted"/>
<dbReference type="Proteomes" id="UP001595814">
    <property type="component" value="Unassembled WGS sequence"/>
</dbReference>
<gene>
    <name evidence="2" type="ORF">ACFOUT_14140</name>
</gene>
<dbReference type="InterPro" id="IPR000182">
    <property type="entry name" value="GNAT_dom"/>
</dbReference>
<dbReference type="SUPFAM" id="SSF55729">
    <property type="entry name" value="Acyl-CoA N-acyltransferases (Nat)"/>
    <property type="match status" value="1"/>
</dbReference>
<comment type="caution">
    <text evidence="2">The sequence shown here is derived from an EMBL/GenBank/DDBJ whole genome shotgun (WGS) entry which is preliminary data.</text>
</comment>
<dbReference type="PROSITE" id="PS51186">
    <property type="entry name" value="GNAT"/>
    <property type="match status" value="1"/>
</dbReference>
<sequence length="177" mass="20436">MLLLKGDTIFLRALEPTDLDFLYHLENNPDVWEISGTTSPFSKFVLKEYLENAHRDIYEVKQLRLCICNLNEEVLGLVDLFDFDPKNKRVGLGIIVLNTIDRNKGVGGQVIGLICDYAYKVLDVKQLYVNVLEENEISLHLFKKMGFQVVGVKEDWIYSNGKYKNEVLLQKIKDNVH</sequence>
<name>A0ABV8JVX3_9FLAO</name>
<keyword evidence="3" id="KW-1185">Reference proteome</keyword>
<organism evidence="2 3">
    <name type="scientific">Euzebyella saccharophila</name>
    <dbReference type="NCBI Taxonomy" id="679664"/>
    <lineage>
        <taxon>Bacteria</taxon>
        <taxon>Pseudomonadati</taxon>
        <taxon>Bacteroidota</taxon>
        <taxon>Flavobacteriia</taxon>
        <taxon>Flavobacteriales</taxon>
        <taxon>Flavobacteriaceae</taxon>
        <taxon>Euzebyella</taxon>
    </lineage>
</organism>
<protein>
    <submittedName>
        <fullName evidence="2">GNAT family N-acetyltransferase</fullName>
        <ecNumber evidence="2">2.3.-.-</ecNumber>
    </submittedName>
</protein>
<keyword evidence="2" id="KW-0808">Transferase</keyword>